<evidence type="ECO:0000313" key="2">
    <source>
        <dbReference type="Proteomes" id="UP000460318"/>
    </source>
</evidence>
<comment type="caution">
    <text evidence="1">The sequence shown here is derived from an EMBL/GenBank/DDBJ whole genome shotgun (WGS) entry which is preliminary data.</text>
</comment>
<proteinExistence type="predicted"/>
<keyword evidence="2" id="KW-1185">Reference proteome</keyword>
<organism evidence="1 2">
    <name type="scientific">Paenibacillus dendrobii</name>
    <dbReference type="NCBI Taxonomy" id="2691084"/>
    <lineage>
        <taxon>Bacteria</taxon>
        <taxon>Bacillati</taxon>
        <taxon>Bacillota</taxon>
        <taxon>Bacilli</taxon>
        <taxon>Bacillales</taxon>
        <taxon>Paenibacillaceae</taxon>
        <taxon>Paenibacillus</taxon>
    </lineage>
</organism>
<dbReference type="SUPFAM" id="SSF48371">
    <property type="entry name" value="ARM repeat"/>
    <property type="match status" value="1"/>
</dbReference>
<gene>
    <name evidence="1" type="ORF">GRF59_00720</name>
</gene>
<protein>
    <recommendedName>
        <fullName evidence="3">HEAT repeat domain-containing protein</fullName>
    </recommendedName>
</protein>
<dbReference type="RefSeq" id="WP_160495768.1">
    <property type="nucleotide sequence ID" value="NZ_WUBI01000001.1"/>
</dbReference>
<evidence type="ECO:0008006" key="3">
    <source>
        <dbReference type="Google" id="ProtNLM"/>
    </source>
</evidence>
<reference evidence="1 2" key="1">
    <citation type="submission" date="2019-12" db="EMBL/GenBank/DDBJ databases">
        <title>Paenibacillus sp. nov., an endophytic bacterium isolated from the stem of Dendrobium.</title>
        <authorList>
            <person name="Zhao R."/>
        </authorList>
    </citation>
    <scope>NUCLEOTIDE SEQUENCE [LARGE SCALE GENOMIC DNA]</scope>
    <source>
        <strain evidence="1 2">HJL G12</strain>
    </source>
</reference>
<name>A0A7X3LFF7_9BACL</name>
<dbReference type="Proteomes" id="UP000460318">
    <property type="component" value="Unassembled WGS sequence"/>
</dbReference>
<dbReference type="AlphaFoldDB" id="A0A7X3LFF7"/>
<dbReference type="InterPro" id="IPR016024">
    <property type="entry name" value="ARM-type_fold"/>
</dbReference>
<dbReference type="EMBL" id="WUBI01000001">
    <property type="protein sequence ID" value="MWV42140.1"/>
    <property type="molecule type" value="Genomic_DNA"/>
</dbReference>
<evidence type="ECO:0000313" key="1">
    <source>
        <dbReference type="EMBL" id="MWV42140.1"/>
    </source>
</evidence>
<accession>A0A7X3LFF7</accession>
<sequence length="268" mass="30644">MSRADESVRNMREWLGETKNHELLEKVLMQESNLPGPRANLGLAEAFADQFKSLPMPEEAWNLLNRWLAIDEVEAGDNDPKMFLPFCAIQALGACYSAVDLSRQKNIITCIREAMNDRRWRMREGAAMAMQHIGERDFNVLRSYIEETFEQATMMERRAFLAALAHPPLLGDEKSARFALVTSDRIMEDLSAERVPGTQEDYRVLSKGLEYAISLFVEKLPVEGFAMLEKYAAREDQRIRRIVKSNLGKARIAKKYPDQINRIAGMLS</sequence>